<sequence length="93" mass="10553">MRLSKPPPSYSKRMLGLDPSLLSLLTTTPYTCGLCRGNVVFYPQNPYRIRTLLPCSSTIAIDLFMCLIVWKKYKDDSSRSSRRSHNTTVAIIP</sequence>
<organism evidence="1 2">
    <name type="scientific">Sphaerobolus stellatus (strain SS14)</name>
    <dbReference type="NCBI Taxonomy" id="990650"/>
    <lineage>
        <taxon>Eukaryota</taxon>
        <taxon>Fungi</taxon>
        <taxon>Dikarya</taxon>
        <taxon>Basidiomycota</taxon>
        <taxon>Agaricomycotina</taxon>
        <taxon>Agaricomycetes</taxon>
        <taxon>Phallomycetidae</taxon>
        <taxon>Geastrales</taxon>
        <taxon>Sphaerobolaceae</taxon>
        <taxon>Sphaerobolus</taxon>
    </lineage>
</organism>
<protein>
    <submittedName>
        <fullName evidence="1">Uncharacterized protein</fullName>
    </submittedName>
</protein>
<dbReference type="EMBL" id="KN837125">
    <property type="protein sequence ID" value="KIJ43091.1"/>
    <property type="molecule type" value="Genomic_DNA"/>
</dbReference>
<accession>A0A0C9VXE7</accession>
<dbReference type="HOGENOM" id="CLU_2401086_0_0_1"/>
<dbReference type="Proteomes" id="UP000054279">
    <property type="component" value="Unassembled WGS sequence"/>
</dbReference>
<proteinExistence type="predicted"/>
<gene>
    <name evidence="1" type="ORF">M422DRAFT_31018</name>
</gene>
<keyword evidence="2" id="KW-1185">Reference proteome</keyword>
<evidence type="ECO:0000313" key="1">
    <source>
        <dbReference type="EMBL" id="KIJ43091.1"/>
    </source>
</evidence>
<evidence type="ECO:0000313" key="2">
    <source>
        <dbReference type="Proteomes" id="UP000054279"/>
    </source>
</evidence>
<dbReference type="AlphaFoldDB" id="A0A0C9VXE7"/>
<name>A0A0C9VXE7_SPHS4</name>
<reference evidence="1 2" key="1">
    <citation type="submission" date="2014-06" db="EMBL/GenBank/DDBJ databases">
        <title>Evolutionary Origins and Diversification of the Mycorrhizal Mutualists.</title>
        <authorList>
            <consortium name="DOE Joint Genome Institute"/>
            <consortium name="Mycorrhizal Genomics Consortium"/>
            <person name="Kohler A."/>
            <person name="Kuo A."/>
            <person name="Nagy L.G."/>
            <person name="Floudas D."/>
            <person name="Copeland A."/>
            <person name="Barry K.W."/>
            <person name="Cichocki N."/>
            <person name="Veneault-Fourrey C."/>
            <person name="LaButti K."/>
            <person name="Lindquist E.A."/>
            <person name="Lipzen A."/>
            <person name="Lundell T."/>
            <person name="Morin E."/>
            <person name="Murat C."/>
            <person name="Riley R."/>
            <person name="Ohm R."/>
            <person name="Sun H."/>
            <person name="Tunlid A."/>
            <person name="Henrissat B."/>
            <person name="Grigoriev I.V."/>
            <person name="Hibbett D.S."/>
            <person name="Martin F."/>
        </authorList>
    </citation>
    <scope>NUCLEOTIDE SEQUENCE [LARGE SCALE GENOMIC DNA]</scope>
    <source>
        <strain evidence="1 2">SS14</strain>
    </source>
</reference>